<feature type="transmembrane region" description="Helical" evidence="1">
    <location>
        <begin position="197"/>
        <end position="220"/>
    </location>
</feature>
<dbReference type="InterPro" id="IPR046529">
    <property type="entry name" value="DUF6594"/>
</dbReference>
<feature type="transmembrane region" description="Helical" evidence="1">
    <location>
        <begin position="232"/>
        <end position="251"/>
    </location>
</feature>
<evidence type="ECO:0000313" key="3">
    <source>
        <dbReference type="EMBL" id="KAK5090679.1"/>
    </source>
</evidence>
<sequence>MARLPITAISKRFGHLHYLNILYLQAELALLEQRLNQQAKIDRDSSDSCKQHYFHSFRCLSEGWTDAGAFSGLQWQMILRMREVLKEYDAALLADSQLSTLACPSPADVQFRRSYMSDTDDEKHLGLASADANIWDTTPLEDMVAVCAREHADPISSWLFEKALGWYNDKGGYRFAKKKGLPGTAFGKTAVYGRQPVLRIVSALAISVAALSPIVSIVVLSGIPEKNIKLRLGFMSLFTVIFCLLVSLFTGEKKTEMLAASAAFAAVQVVFISGNN</sequence>
<keyword evidence="4" id="KW-1185">Reference proteome</keyword>
<keyword evidence="1" id="KW-1133">Transmembrane helix</keyword>
<feature type="transmembrane region" description="Helical" evidence="1">
    <location>
        <begin position="257"/>
        <end position="274"/>
    </location>
</feature>
<evidence type="ECO:0000313" key="4">
    <source>
        <dbReference type="Proteomes" id="UP001309876"/>
    </source>
</evidence>
<organism evidence="3 4">
    <name type="scientific">Lithohypha guttulata</name>
    <dbReference type="NCBI Taxonomy" id="1690604"/>
    <lineage>
        <taxon>Eukaryota</taxon>
        <taxon>Fungi</taxon>
        <taxon>Dikarya</taxon>
        <taxon>Ascomycota</taxon>
        <taxon>Pezizomycotina</taxon>
        <taxon>Eurotiomycetes</taxon>
        <taxon>Chaetothyriomycetidae</taxon>
        <taxon>Chaetothyriales</taxon>
        <taxon>Trichomeriaceae</taxon>
        <taxon>Lithohypha</taxon>
    </lineage>
</organism>
<protein>
    <recommendedName>
        <fullName evidence="2">DUF6594 domain-containing protein</fullName>
    </recommendedName>
</protein>
<name>A0AAN7T6P4_9EURO</name>
<proteinExistence type="predicted"/>
<accession>A0AAN7T6P4</accession>
<dbReference type="Pfam" id="PF20237">
    <property type="entry name" value="DUF6594"/>
    <property type="match status" value="1"/>
</dbReference>
<dbReference type="AlphaFoldDB" id="A0AAN7T6P4"/>
<keyword evidence="1" id="KW-0472">Membrane</keyword>
<evidence type="ECO:0000256" key="1">
    <source>
        <dbReference type="SAM" id="Phobius"/>
    </source>
</evidence>
<comment type="caution">
    <text evidence="3">The sequence shown here is derived from an EMBL/GenBank/DDBJ whole genome shotgun (WGS) entry which is preliminary data.</text>
</comment>
<dbReference type="Proteomes" id="UP001309876">
    <property type="component" value="Unassembled WGS sequence"/>
</dbReference>
<dbReference type="PANTHER" id="PTHR34502">
    <property type="entry name" value="DUF6594 DOMAIN-CONTAINING PROTEIN-RELATED"/>
    <property type="match status" value="1"/>
</dbReference>
<gene>
    <name evidence="3" type="ORF">LTR05_000854</name>
</gene>
<feature type="domain" description="DUF6594" evidence="2">
    <location>
        <begin position="5"/>
        <end position="269"/>
    </location>
</feature>
<reference evidence="3 4" key="1">
    <citation type="submission" date="2023-08" db="EMBL/GenBank/DDBJ databases">
        <title>Black Yeasts Isolated from many extreme environments.</title>
        <authorList>
            <person name="Coleine C."/>
            <person name="Stajich J.E."/>
            <person name="Selbmann L."/>
        </authorList>
    </citation>
    <scope>NUCLEOTIDE SEQUENCE [LARGE SCALE GENOMIC DNA]</scope>
    <source>
        <strain evidence="3 4">CCFEE 5910</strain>
    </source>
</reference>
<evidence type="ECO:0000259" key="2">
    <source>
        <dbReference type="Pfam" id="PF20237"/>
    </source>
</evidence>
<keyword evidence="1" id="KW-0812">Transmembrane</keyword>
<dbReference type="PANTHER" id="PTHR34502:SF5">
    <property type="entry name" value="DUF6594 DOMAIN-CONTAINING PROTEIN"/>
    <property type="match status" value="1"/>
</dbReference>
<dbReference type="EMBL" id="JAVRRJ010000001">
    <property type="protein sequence ID" value="KAK5090679.1"/>
    <property type="molecule type" value="Genomic_DNA"/>
</dbReference>